<dbReference type="Proteomes" id="UP000193689">
    <property type="component" value="Unassembled WGS sequence"/>
</dbReference>
<organism evidence="1 2">
    <name type="scientific">Pseudomassariella vexata</name>
    <dbReference type="NCBI Taxonomy" id="1141098"/>
    <lineage>
        <taxon>Eukaryota</taxon>
        <taxon>Fungi</taxon>
        <taxon>Dikarya</taxon>
        <taxon>Ascomycota</taxon>
        <taxon>Pezizomycotina</taxon>
        <taxon>Sordariomycetes</taxon>
        <taxon>Xylariomycetidae</taxon>
        <taxon>Amphisphaeriales</taxon>
        <taxon>Pseudomassariaceae</taxon>
        <taxon>Pseudomassariella</taxon>
    </lineage>
</organism>
<sequence length="183" mass="20846">MCDFTKNYYIYTSCQDPGAHFFRTSVDGSRKTACPKACVPFLEVSPRPACRTESRNGPHTTLPLSLFGIRLLQEILLGYVRWQDFPKTSSADYRWDTTGALHWIDRRYTSLGSPGAAPGRGVQCHHTNPGTWRHMGGRLGSLHEPESQDMRYQAESSRMAKGKSQIFGRIREVLIRYSRRTCK</sequence>
<dbReference type="OrthoDB" id="4777178at2759"/>
<dbReference type="AlphaFoldDB" id="A0A1Y2DBS2"/>
<dbReference type="GeneID" id="63775148"/>
<dbReference type="RefSeq" id="XP_040710287.1">
    <property type="nucleotide sequence ID" value="XM_040858936.1"/>
</dbReference>
<accession>A0A1Y2DBS2</accession>
<protein>
    <submittedName>
        <fullName evidence="1">Uncharacterized protein</fullName>
    </submittedName>
</protein>
<reference evidence="1 2" key="1">
    <citation type="submission" date="2016-07" db="EMBL/GenBank/DDBJ databases">
        <title>Pervasive Adenine N6-methylation of Active Genes in Fungi.</title>
        <authorList>
            <consortium name="DOE Joint Genome Institute"/>
            <person name="Mondo S.J."/>
            <person name="Dannebaum R.O."/>
            <person name="Kuo R.C."/>
            <person name="Labutti K."/>
            <person name="Haridas S."/>
            <person name="Kuo A."/>
            <person name="Salamov A."/>
            <person name="Ahrendt S.R."/>
            <person name="Lipzen A."/>
            <person name="Sullivan W."/>
            <person name="Andreopoulos W.B."/>
            <person name="Clum A."/>
            <person name="Lindquist E."/>
            <person name="Daum C."/>
            <person name="Ramamoorthy G.K."/>
            <person name="Gryganskyi A."/>
            <person name="Culley D."/>
            <person name="Magnuson J.K."/>
            <person name="James T.Y."/>
            <person name="O'Malley M.A."/>
            <person name="Stajich J.E."/>
            <person name="Spatafora J.W."/>
            <person name="Visel A."/>
            <person name="Grigoriev I.V."/>
        </authorList>
    </citation>
    <scope>NUCLEOTIDE SEQUENCE [LARGE SCALE GENOMIC DNA]</scope>
    <source>
        <strain evidence="1 2">CBS 129021</strain>
    </source>
</reference>
<comment type="caution">
    <text evidence="1">The sequence shown here is derived from an EMBL/GenBank/DDBJ whole genome shotgun (WGS) entry which is preliminary data.</text>
</comment>
<keyword evidence="2" id="KW-1185">Reference proteome</keyword>
<evidence type="ECO:0000313" key="1">
    <source>
        <dbReference type="EMBL" id="ORY56708.1"/>
    </source>
</evidence>
<dbReference type="InParanoid" id="A0A1Y2DBS2"/>
<evidence type="ECO:0000313" key="2">
    <source>
        <dbReference type="Proteomes" id="UP000193689"/>
    </source>
</evidence>
<proteinExistence type="predicted"/>
<name>A0A1Y2DBS2_9PEZI</name>
<dbReference type="EMBL" id="MCFJ01000022">
    <property type="protein sequence ID" value="ORY56708.1"/>
    <property type="molecule type" value="Genomic_DNA"/>
</dbReference>
<gene>
    <name evidence="1" type="ORF">BCR38DRAFT_414454</name>
</gene>